<evidence type="ECO:0000313" key="13">
    <source>
        <dbReference type="Proteomes" id="UP001054945"/>
    </source>
</evidence>
<evidence type="ECO:0000256" key="7">
    <source>
        <dbReference type="ARBA" id="ARBA00023125"/>
    </source>
</evidence>
<reference evidence="12 13" key="1">
    <citation type="submission" date="2021-06" db="EMBL/GenBank/DDBJ databases">
        <title>Caerostris extrusa draft genome.</title>
        <authorList>
            <person name="Kono N."/>
            <person name="Arakawa K."/>
        </authorList>
    </citation>
    <scope>NUCLEOTIDE SEQUENCE [LARGE SCALE GENOMIC DNA]</scope>
</reference>
<dbReference type="GO" id="GO:0005634">
    <property type="term" value="C:nucleus"/>
    <property type="evidence" value="ECO:0007669"/>
    <property type="project" value="UniProtKB-SubCell"/>
</dbReference>
<dbReference type="GO" id="GO:0003677">
    <property type="term" value="F:DNA binding"/>
    <property type="evidence" value="ECO:0007669"/>
    <property type="project" value="UniProtKB-KW"/>
</dbReference>
<evidence type="ECO:0000256" key="2">
    <source>
        <dbReference type="ARBA" id="ARBA00022723"/>
    </source>
</evidence>
<dbReference type="Gene3D" id="3.30.160.60">
    <property type="entry name" value="Classic Zinc Finger"/>
    <property type="match status" value="2"/>
</dbReference>
<evidence type="ECO:0000256" key="6">
    <source>
        <dbReference type="ARBA" id="ARBA00023015"/>
    </source>
</evidence>
<evidence type="ECO:0000256" key="5">
    <source>
        <dbReference type="ARBA" id="ARBA00022833"/>
    </source>
</evidence>
<keyword evidence="6" id="KW-0805">Transcription regulation</keyword>
<feature type="domain" description="C2H2-type" evidence="11">
    <location>
        <begin position="55"/>
        <end position="82"/>
    </location>
</feature>
<keyword evidence="5" id="KW-0862">Zinc</keyword>
<dbReference type="AlphaFoldDB" id="A0AAV4XK27"/>
<feature type="domain" description="C2H2-type" evidence="11">
    <location>
        <begin position="83"/>
        <end position="106"/>
    </location>
</feature>
<dbReference type="FunFam" id="3.30.160.60:FF:000624">
    <property type="entry name" value="zinc finger protein 697"/>
    <property type="match status" value="1"/>
</dbReference>
<dbReference type="Proteomes" id="UP001054945">
    <property type="component" value="Unassembled WGS sequence"/>
</dbReference>
<dbReference type="GO" id="GO:0008270">
    <property type="term" value="F:zinc ion binding"/>
    <property type="evidence" value="ECO:0007669"/>
    <property type="project" value="UniProtKB-KW"/>
</dbReference>
<dbReference type="PANTHER" id="PTHR24394:SF44">
    <property type="entry name" value="ZINC FINGER PROTEIN 271-LIKE"/>
    <property type="match status" value="1"/>
</dbReference>
<dbReference type="Pfam" id="PF13894">
    <property type="entry name" value="zf-C2H2_4"/>
    <property type="match status" value="1"/>
</dbReference>
<evidence type="ECO:0000256" key="9">
    <source>
        <dbReference type="ARBA" id="ARBA00023242"/>
    </source>
</evidence>
<gene>
    <name evidence="12" type="ORF">CEXT_646581</name>
</gene>
<proteinExistence type="predicted"/>
<dbReference type="PANTHER" id="PTHR24394">
    <property type="entry name" value="ZINC FINGER PROTEIN"/>
    <property type="match status" value="1"/>
</dbReference>
<dbReference type="EMBL" id="BPLR01017859">
    <property type="protein sequence ID" value="GIY95012.1"/>
    <property type="molecule type" value="Genomic_DNA"/>
</dbReference>
<organism evidence="12 13">
    <name type="scientific">Caerostris extrusa</name>
    <name type="common">Bark spider</name>
    <name type="synonym">Caerostris bankana</name>
    <dbReference type="NCBI Taxonomy" id="172846"/>
    <lineage>
        <taxon>Eukaryota</taxon>
        <taxon>Metazoa</taxon>
        <taxon>Ecdysozoa</taxon>
        <taxon>Arthropoda</taxon>
        <taxon>Chelicerata</taxon>
        <taxon>Arachnida</taxon>
        <taxon>Araneae</taxon>
        <taxon>Araneomorphae</taxon>
        <taxon>Entelegynae</taxon>
        <taxon>Araneoidea</taxon>
        <taxon>Araneidae</taxon>
        <taxon>Caerostris</taxon>
    </lineage>
</organism>
<keyword evidence="4 10" id="KW-0863">Zinc-finger</keyword>
<evidence type="ECO:0000313" key="12">
    <source>
        <dbReference type="EMBL" id="GIY95012.1"/>
    </source>
</evidence>
<evidence type="ECO:0000256" key="1">
    <source>
        <dbReference type="ARBA" id="ARBA00004123"/>
    </source>
</evidence>
<keyword evidence="2" id="KW-0479">Metal-binding</keyword>
<dbReference type="InterPro" id="IPR036236">
    <property type="entry name" value="Znf_C2H2_sf"/>
</dbReference>
<dbReference type="SMART" id="SM00355">
    <property type="entry name" value="ZnF_C2H2"/>
    <property type="match status" value="2"/>
</dbReference>
<evidence type="ECO:0000259" key="11">
    <source>
        <dbReference type="PROSITE" id="PS50157"/>
    </source>
</evidence>
<dbReference type="PROSITE" id="PS50157">
    <property type="entry name" value="ZINC_FINGER_C2H2_2"/>
    <property type="match status" value="2"/>
</dbReference>
<name>A0AAV4XK27_CAEEX</name>
<dbReference type="SUPFAM" id="SSF57667">
    <property type="entry name" value="beta-beta-alpha zinc fingers"/>
    <property type="match status" value="1"/>
</dbReference>
<keyword evidence="7" id="KW-0238">DNA-binding</keyword>
<protein>
    <recommendedName>
        <fullName evidence="11">C2H2-type domain-containing protein</fullName>
    </recommendedName>
</protein>
<evidence type="ECO:0000256" key="10">
    <source>
        <dbReference type="PROSITE-ProRule" id="PRU00042"/>
    </source>
</evidence>
<dbReference type="Pfam" id="PF00096">
    <property type="entry name" value="zf-C2H2"/>
    <property type="match status" value="1"/>
</dbReference>
<keyword evidence="3" id="KW-0677">Repeat</keyword>
<dbReference type="GO" id="GO:0000981">
    <property type="term" value="F:DNA-binding transcription factor activity, RNA polymerase II-specific"/>
    <property type="evidence" value="ECO:0007669"/>
    <property type="project" value="TreeGrafter"/>
</dbReference>
<comment type="subcellular location">
    <subcellularLocation>
        <location evidence="1">Nucleus</location>
    </subcellularLocation>
</comment>
<dbReference type="PROSITE" id="PS00028">
    <property type="entry name" value="ZINC_FINGER_C2H2_1"/>
    <property type="match status" value="2"/>
</dbReference>
<accession>A0AAV4XK27</accession>
<sequence>MCVNYFYSSFHIAQKGFLLFPEDFHWATRTAEDCYGGYSLNKSRVAKKHPEEKYPICSVCGKLFSSKWHLSRHFLIHTGARPHQCDICKKRFRLKDHLKTHMIVHN</sequence>
<dbReference type="InterPro" id="IPR013087">
    <property type="entry name" value="Znf_C2H2_type"/>
</dbReference>
<dbReference type="FunFam" id="3.30.160.60:FF:000965">
    <property type="entry name" value="Neurotrophin receptor-interacting factor homolog"/>
    <property type="match status" value="1"/>
</dbReference>
<keyword evidence="13" id="KW-1185">Reference proteome</keyword>
<evidence type="ECO:0000256" key="3">
    <source>
        <dbReference type="ARBA" id="ARBA00022737"/>
    </source>
</evidence>
<evidence type="ECO:0000256" key="8">
    <source>
        <dbReference type="ARBA" id="ARBA00023163"/>
    </source>
</evidence>
<evidence type="ECO:0000256" key="4">
    <source>
        <dbReference type="ARBA" id="ARBA00022771"/>
    </source>
</evidence>
<keyword evidence="9" id="KW-0539">Nucleus</keyword>
<keyword evidence="8" id="KW-0804">Transcription</keyword>
<comment type="caution">
    <text evidence="12">The sequence shown here is derived from an EMBL/GenBank/DDBJ whole genome shotgun (WGS) entry which is preliminary data.</text>
</comment>